<dbReference type="Gene3D" id="2.40.50.140">
    <property type="entry name" value="Nucleic acid-binding proteins"/>
    <property type="match status" value="1"/>
</dbReference>
<evidence type="ECO:0000259" key="2">
    <source>
        <dbReference type="PROSITE" id="PS50126"/>
    </source>
</evidence>
<feature type="compositionally biased region" description="Basic and acidic residues" evidence="1">
    <location>
        <begin position="447"/>
        <end position="456"/>
    </location>
</feature>
<accession>A0ABM1MXH7</accession>
<dbReference type="SUPFAM" id="SSF158832">
    <property type="entry name" value="Tex N-terminal region-like"/>
    <property type="match status" value="1"/>
</dbReference>
<dbReference type="GeneID" id="108564694"/>
<dbReference type="Proteomes" id="UP000695000">
    <property type="component" value="Unplaced"/>
</dbReference>
<feature type="region of interest" description="Disordered" evidence="1">
    <location>
        <begin position="418"/>
        <end position="456"/>
    </location>
</feature>
<dbReference type="SUPFAM" id="SSF50249">
    <property type="entry name" value="Nucleic acid-binding proteins"/>
    <property type="match status" value="1"/>
</dbReference>
<dbReference type="InterPro" id="IPR050437">
    <property type="entry name" value="Ribos_protein_bS1-like"/>
</dbReference>
<dbReference type="SUPFAM" id="SSF47781">
    <property type="entry name" value="RuvA domain 2-like"/>
    <property type="match status" value="2"/>
</dbReference>
<evidence type="ECO:0000313" key="4">
    <source>
        <dbReference type="RefSeq" id="XP_017779277.1"/>
    </source>
</evidence>
<feature type="domain" description="S1 motif" evidence="2">
    <location>
        <begin position="1289"/>
        <end position="1349"/>
    </location>
</feature>
<dbReference type="SMART" id="SM00732">
    <property type="entry name" value="YqgFc"/>
    <property type="match status" value="1"/>
</dbReference>
<dbReference type="Pfam" id="PF12836">
    <property type="entry name" value="HHH_3"/>
    <property type="match status" value="1"/>
</dbReference>
<sequence>MLTRGKRLQQQQQEQHRTCPSPIICNIAIKQPELKKNQSKRQKKGPTTSFPKGSKTAGKVGKVASKIVRLVVGEDEEDTKSKVKAPNQTASSDGPEYVDINDIMTEDEDFDGRPNMHCTNYTSFDMDYHYPSIMEYYYPSKKDYHYPSNIGYHYPSDGSYLSSYLISRTNSEEVYNPVSYSFLKPRPLYSRYRREFGRLSNYFDDYYRAQVEAFYRNANISRQKMGTFKMQRKPQPKKIKTKQKIIQTSSTPKKITDIAKLLKDASAKKIVKINTTQIVDSTGNLQAEDSINNEDNSEVNNNESNQVGSGPITVEADDDVVDITNNDQVVEIINEPEVITEVLEEDKLAHIEIFETAPLEEYGVLTYYISSDDSDDDMSTKSCKIVGTYERNVAVIKNTEKEAEERSIIMKEISEVKGKSNEINDEEKNKSDNVSTENSSQQTNNKNDMHVSVKPKEITKPKITIIELSPSTVERLSMGELNKQSDVLYISSDEESNEDVKLDEAKQEQTCPINALGVQTPPTMEGLKPLFNNAEVFQADTKGFQAKFKLPEPASTVQNLQDDLSLISDEEDSVILIEPPIADMASQASTSNATRENANNSKAVNKRKKTDDDAGTKQRKINEYETSLTDSKIIADKFDIDRRTAENIVKFFEQDYTIPFIARYRKSDIGHLEANVLREVKDTYDEVLELRKRKTTVLKNLVKRNDEDLKKAIMDCTNIDELNSLYLPFASSRVNKLSQALENGLETVAMNILENKKEENLMSCVRPNVESISDIIKVEQAVVLILANHICSRPEILKFIDSEKRLDKFIVQSKRSKSPRTKVYPNLQHMKEERKYESYYNFTMKASKILPHQILALNRGKDNKMLSVLYTHADSFLDKFIGVCTKKWYIDWFTKRGKLLRQAIQYAYDKIVCPIIQKYVKATLKMKAEKCSINVFSNNLRQILLKAPIKGRPVLGIDPGFKNGCKMALISQSGSIVETAIIYPHVIASRRNMDDLTLQSMLLKYSCTLVALGNGKGCKETEMWLAHLIQANFFAPLEVKYAIVNESGSSIYSCSREAAEEFKKMDPCLISAVHLARRFQDPLLELVKVDPKHLGVGMYQHDLPESKLQKALDTVISECVSNVGVDLNTASLYLLKHVSGLTSARAASIIAYREANGLFKSREHLKKVRGIGEKTFVQCAGFLKIMESDIKNKLDSTIIHPESYDVTRNILQELNLTISDIGQKTFIAKAKSSTYRLCERYHEFGVSKESMKLILEALSEPLDYDFRGEFEIKPLMHKIVTSMKQLKVGHILEGRATNLTTFGCFVHVGCEKDGLIPSKELENVVLGIGDKIQVEVLSFDAFALRLSLRYLKHV</sequence>
<organism evidence="3 4">
    <name type="scientific">Nicrophorus vespilloides</name>
    <name type="common">Boreal carrion beetle</name>
    <dbReference type="NCBI Taxonomy" id="110193"/>
    <lineage>
        <taxon>Eukaryota</taxon>
        <taxon>Metazoa</taxon>
        <taxon>Ecdysozoa</taxon>
        <taxon>Arthropoda</taxon>
        <taxon>Hexapoda</taxon>
        <taxon>Insecta</taxon>
        <taxon>Pterygota</taxon>
        <taxon>Neoptera</taxon>
        <taxon>Endopterygota</taxon>
        <taxon>Coleoptera</taxon>
        <taxon>Polyphaga</taxon>
        <taxon>Staphyliniformia</taxon>
        <taxon>Silphidae</taxon>
        <taxon>Nicrophorinae</taxon>
        <taxon>Nicrophorus</taxon>
    </lineage>
</organism>
<dbReference type="Gene3D" id="1.10.10.650">
    <property type="entry name" value="RuvA domain 2-like"/>
    <property type="match status" value="1"/>
</dbReference>
<dbReference type="Pfam" id="PF09371">
    <property type="entry name" value="Tex_N"/>
    <property type="match status" value="1"/>
</dbReference>
<dbReference type="Pfam" id="PF17674">
    <property type="entry name" value="HHH_9"/>
    <property type="match status" value="1"/>
</dbReference>
<protein>
    <submittedName>
        <fullName evidence="4">S1 RNA-binding domain-containing protein 1 isoform X1</fullName>
    </submittedName>
</protein>
<feature type="region of interest" description="Disordered" evidence="1">
    <location>
        <begin position="75"/>
        <end position="97"/>
    </location>
</feature>
<dbReference type="InterPro" id="IPR037027">
    <property type="entry name" value="YqgF/RNaseH-like_dom_sf"/>
</dbReference>
<dbReference type="SUPFAM" id="SSF53098">
    <property type="entry name" value="Ribonuclease H-like"/>
    <property type="match status" value="1"/>
</dbReference>
<dbReference type="InterPro" id="IPR003029">
    <property type="entry name" value="S1_domain"/>
</dbReference>
<feature type="compositionally biased region" description="Polar residues" evidence="1">
    <location>
        <begin position="586"/>
        <end position="603"/>
    </location>
</feature>
<dbReference type="Gene3D" id="1.10.150.310">
    <property type="entry name" value="Tex RuvX-like domain-like"/>
    <property type="match status" value="1"/>
</dbReference>
<dbReference type="InterPro" id="IPR041692">
    <property type="entry name" value="HHH_9"/>
</dbReference>
<dbReference type="InterPro" id="IPR023319">
    <property type="entry name" value="Tex-like_HTH_dom_sf"/>
</dbReference>
<dbReference type="Pfam" id="PF16921">
    <property type="entry name" value="Tex_YqgF"/>
    <property type="match status" value="1"/>
</dbReference>
<dbReference type="InterPro" id="IPR010994">
    <property type="entry name" value="RuvA_2-like"/>
</dbReference>
<dbReference type="PROSITE" id="PS50126">
    <property type="entry name" value="S1"/>
    <property type="match status" value="1"/>
</dbReference>
<evidence type="ECO:0000256" key="1">
    <source>
        <dbReference type="SAM" id="MobiDB-lite"/>
    </source>
</evidence>
<feature type="compositionally biased region" description="Basic and acidic residues" evidence="1">
    <location>
        <begin position="418"/>
        <end position="431"/>
    </location>
</feature>
<dbReference type="Gene3D" id="3.30.420.140">
    <property type="entry name" value="YqgF/RNase H-like domain"/>
    <property type="match status" value="1"/>
</dbReference>
<dbReference type="RefSeq" id="XP_017779277.1">
    <property type="nucleotide sequence ID" value="XM_017923788.1"/>
</dbReference>
<dbReference type="InterPro" id="IPR032639">
    <property type="entry name" value="Tex_YqgF"/>
</dbReference>
<dbReference type="Gene3D" id="1.10.3500.10">
    <property type="entry name" value="Tex N-terminal region-like"/>
    <property type="match status" value="1"/>
</dbReference>
<dbReference type="SMART" id="SM00316">
    <property type="entry name" value="S1"/>
    <property type="match status" value="1"/>
</dbReference>
<dbReference type="InterPro" id="IPR023323">
    <property type="entry name" value="Tex-like_dom_sf"/>
</dbReference>
<dbReference type="InterPro" id="IPR012337">
    <property type="entry name" value="RNaseH-like_sf"/>
</dbReference>
<feature type="region of interest" description="Disordered" evidence="1">
    <location>
        <begin position="286"/>
        <end position="313"/>
    </location>
</feature>
<proteinExistence type="predicted"/>
<dbReference type="Pfam" id="PF00575">
    <property type="entry name" value="S1"/>
    <property type="match status" value="1"/>
</dbReference>
<dbReference type="InterPro" id="IPR006641">
    <property type="entry name" value="YqgF/RNaseH-like_dom"/>
</dbReference>
<keyword evidence="3" id="KW-1185">Reference proteome</keyword>
<feature type="region of interest" description="Disordered" evidence="1">
    <location>
        <begin position="1"/>
        <end position="60"/>
    </location>
</feature>
<dbReference type="PANTHER" id="PTHR10724">
    <property type="entry name" value="30S RIBOSOMAL PROTEIN S1"/>
    <property type="match status" value="1"/>
</dbReference>
<reference evidence="4" key="1">
    <citation type="submission" date="2025-08" db="UniProtKB">
        <authorList>
            <consortium name="RefSeq"/>
        </authorList>
    </citation>
    <scope>IDENTIFICATION</scope>
    <source>
        <tissue evidence="4">Whole Larva</tissue>
    </source>
</reference>
<dbReference type="InterPro" id="IPR012340">
    <property type="entry name" value="NA-bd_OB-fold"/>
</dbReference>
<dbReference type="InterPro" id="IPR018974">
    <property type="entry name" value="Tex-like_N"/>
</dbReference>
<evidence type="ECO:0000313" key="3">
    <source>
        <dbReference type="Proteomes" id="UP000695000"/>
    </source>
</evidence>
<feature type="compositionally biased region" description="Polar residues" evidence="1">
    <location>
        <begin position="432"/>
        <end position="446"/>
    </location>
</feature>
<name>A0ABM1MXH7_NICVS</name>
<dbReference type="PANTHER" id="PTHR10724:SF10">
    <property type="entry name" value="S1 RNA-BINDING DOMAIN-CONTAINING PROTEIN 1"/>
    <property type="match status" value="1"/>
</dbReference>
<feature type="compositionally biased region" description="Basic and acidic residues" evidence="1">
    <location>
        <begin position="609"/>
        <end position="618"/>
    </location>
</feature>
<feature type="region of interest" description="Disordered" evidence="1">
    <location>
        <begin position="586"/>
        <end position="618"/>
    </location>
</feature>
<gene>
    <name evidence="4" type="primary">LOC108564694</name>
</gene>